<evidence type="ECO:0000313" key="3">
    <source>
        <dbReference type="Proteomes" id="UP001642483"/>
    </source>
</evidence>
<comment type="caution">
    <text evidence="2">The sequence shown here is derived from an EMBL/GenBank/DDBJ whole genome shotgun (WGS) entry which is preliminary data.</text>
</comment>
<protein>
    <submittedName>
        <fullName evidence="2">Uncharacterized protein</fullName>
    </submittedName>
</protein>
<name>A0ABP0EZU0_CLALP</name>
<accession>A0ABP0EZU0</accession>
<dbReference type="Proteomes" id="UP001642483">
    <property type="component" value="Unassembled WGS sequence"/>
</dbReference>
<feature type="compositionally biased region" description="Polar residues" evidence="1">
    <location>
        <begin position="9"/>
        <end position="25"/>
    </location>
</feature>
<dbReference type="EMBL" id="CAWYQH010000001">
    <property type="protein sequence ID" value="CAK8671689.1"/>
    <property type="molecule type" value="Genomic_DNA"/>
</dbReference>
<sequence>MKRLPERNGTGNQNGSPSRETTINTRPYDFEGPRGTDNNHCRRWNGRFQQKYRECKSAFPRKGKRN</sequence>
<organism evidence="2 3">
    <name type="scientific">Clavelina lepadiformis</name>
    <name type="common">Light-bulb sea squirt</name>
    <name type="synonym">Ascidia lepadiformis</name>
    <dbReference type="NCBI Taxonomy" id="159417"/>
    <lineage>
        <taxon>Eukaryota</taxon>
        <taxon>Metazoa</taxon>
        <taxon>Chordata</taxon>
        <taxon>Tunicata</taxon>
        <taxon>Ascidiacea</taxon>
        <taxon>Aplousobranchia</taxon>
        <taxon>Clavelinidae</taxon>
        <taxon>Clavelina</taxon>
    </lineage>
</organism>
<feature type="compositionally biased region" description="Basic and acidic residues" evidence="1">
    <location>
        <begin position="28"/>
        <end position="40"/>
    </location>
</feature>
<keyword evidence="3" id="KW-1185">Reference proteome</keyword>
<gene>
    <name evidence="2" type="ORF">CVLEPA_LOCUS734</name>
</gene>
<reference evidence="2 3" key="1">
    <citation type="submission" date="2024-02" db="EMBL/GenBank/DDBJ databases">
        <authorList>
            <person name="Daric V."/>
            <person name="Darras S."/>
        </authorList>
    </citation>
    <scope>NUCLEOTIDE SEQUENCE [LARGE SCALE GENOMIC DNA]</scope>
</reference>
<feature type="region of interest" description="Disordered" evidence="1">
    <location>
        <begin position="1"/>
        <end position="41"/>
    </location>
</feature>
<evidence type="ECO:0000256" key="1">
    <source>
        <dbReference type="SAM" id="MobiDB-lite"/>
    </source>
</evidence>
<evidence type="ECO:0000313" key="2">
    <source>
        <dbReference type="EMBL" id="CAK8671689.1"/>
    </source>
</evidence>
<proteinExistence type="predicted"/>